<dbReference type="InterPro" id="IPR050109">
    <property type="entry name" value="HTH-type_TetR-like_transc_reg"/>
</dbReference>
<evidence type="ECO:0000256" key="1">
    <source>
        <dbReference type="ARBA" id="ARBA00023015"/>
    </source>
</evidence>
<keyword evidence="7" id="KW-1185">Reference proteome</keyword>
<dbReference type="InterPro" id="IPR009057">
    <property type="entry name" value="Homeodomain-like_sf"/>
</dbReference>
<accession>A0ABP4U3J5</accession>
<dbReference type="Pfam" id="PF16859">
    <property type="entry name" value="TetR_C_11"/>
    <property type="match status" value="1"/>
</dbReference>
<feature type="DNA-binding region" description="H-T-H motif" evidence="4">
    <location>
        <begin position="38"/>
        <end position="57"/>
    </location>
</feature>
<evidence type="ECO:0000256" key="2">
    <source>
        <dbReference type="ARBA" id="ARBA00023125"/>
    </source>
</evidence>
<dbReference type="PROSITE" id="PS50977">
    <property type="entry name" value="HTH_TETR_2"/>
    <property type="match status" value="1"/>
</dbReference>
<dbReference type="RefSeq" id="WP_163569333.1">
    <property type="nucleotide sequence ID" value="NZ_BAAANY010000020.1"/>
</dbReference>
<keyword evidence="3" id="KW-0804">Transcription</keyword>
<keyword evidence="2 4" id="KW-0238">DNA-binding</keyword>
<dbReference type="SUPFAM" id="SSF46689">
    <property type="entry name" value="Homeodomain-like"/>
    <property type="match status" value="1"/>
</dbReference>
<dbReference type="Proteomes" id="UP001500618">
    <property type="component" value="Unassembled WGS sequence"/>
</dbReference>
<dbReference type="InterPro" id="IPR036271">
    <property type="entry name" value="Tet_transcr_reg_TetR-rel_C_sf"/>
</dbReference>
<dbReference type="PANTHER" id="PTHR30055:SF225">
    <property type="entry name" value="TRANSCRIPTIONAL REGULATORY PROTEIN-RELATED"/>
    <property type="match status" value="1"/>
</dbReference>
<dbReference type="PANTHER" id="PTHR30055">
    <property type="entry name" value="HTH-TYPE TRANSCRIPTIONAL REGULATOR RUTR"/>
    <property type="match status" value="1"/>
</dbReference>
<comment type="caution">
    <text evidence="6">The sequence shown here is derived from an EMBL/GenBank/DDBJ whole genome shotgun (WGS) entry which is preliminary data.</text>
</comment>
<protein>
    <submittedName>
        <fullName evidence="6">TetR/AcrR family transcriptional regulator</fullName>
    </submittedName>
</protein>
<evidence type="ECO:0000256" key="3">
    <source>
        <dbReference type="ARBA" id="ARBA00023163"/>
    </source>
</evidence>
<name>A0ABP4U3J5_9ACTN</name>
<dbReference type="Gene3D" id="1.10.10.60">
    <property type="entry name" value="Homeodomain-like"/>
    <property type="match status" value="1"/>
</dbReference>
<dbReference type="Gene3D" id="1.10.357.10">
    <property type="entry name" value="Tetracycline Repressor, domain 2"/>
    <property type="match status" value="1"/>
</dbReference>
<dbReference type="EMBL" id="BAAANY010000020">
    <property type="protein sequence ID" value="GAA1697910.1"/>
    <property type="molecule type" value="Genomic_DNA"/>
</dbReference>
<dbReference type="InterPro" id="IPR011075">
    <property type="entry name" value="TetR_C"/>
</dbReference>
<reference evidence="7" key="1">
    <citation type="journal article" date="2019" name="Int. J. Syst. Evol. Microbiol.">
        <title>The Global Catalogue of Microorganisms (GCM) 10K type strain sequencing project: providing services to taxonomists for standard genome sequencing and annotation.</title>
        <authorList>
            <consortium name="The Broad Institute Genomics Platform"/>
            <consortium name="The Broad Institute Genome Sequencing Center for Infectious Disease"/>
            <person name="Wu L."/>
            <person name="Ma J."/>
        </authorList>
    </citation>
    <scope>NUCLEOTIDE SEQUENCE [LARGE SCALE GENOMIC DNA]</scope>
    <source>
        <strain evidence="7">JCM 14718</strain>
    </source>
</reference>
<gene>
    <name evidence="6" type="ORF">GCM10009765_54200</name>
</gene>
<dbReference type="InterPro" id="IPR001647">
    <property type="entry name" value="HTH_TetR"/>
</dbReference>
<evidence type="ECO:0000259" key="5">
    <source>
        <dbReference type="PROSITE" id="PS50977"/>
    </source>
</evidence>
<keyword evidence="1" id="KW-0805">Transcription regulation</keyword>
<evidence type="ECO:0000313" key="7">
    <source>
        <dbReference type="Proteomes" id="UP001500618"/>
    </source>
</evidence>
<dbReference type="SUPFAM" id="SSF48498">
    <property type="entry name" value="Tetracyclin repressor-like, C-terminal domain"/>
    <property type="match status" value="1"/>
</dbReference>
<evidence type="ECO:0000313" key="6">
    <source>
        <dbReference type="EMBL" id="GAA1697910.1"/>
    </source>
</evidence>
<sequence length="194" mass="20592">MESTVEAGRYRRRGAELEQAIYAAALSELADVGYAQLTMDSVAARAGTGKAALYRRWASKQELLLAALRDSLPPLPAIDRGVSARDNLLAVFAVMSGHLARDPSPPGLMLAFQLAYDPVLRDTVVEAVIASRLAMIQEILRHAVDTGEVSSLEALTPMAASAGPALIVLTFLTTGHPPTQDDLGRIADTVLAKS</sequence>
<feature type="domain" description="HTH tetR-type" evidence="5">
    <location>
        <begin position="15"/>
        <end position="75"/>
    </location>
</feature>
<organism evidence="6 7">
    <name type="scientific">Fodinicola feengrottensis</name>
    <dbReference type="NCBI Taxonomy" id="435914"/>
    <lineage>
        <taxon>Bacteria</taxon>
        <taxon>Bacillati</taxon>
        <taxon>Actinomycetota</taxon>
        <taxon>Actinomycetes</taxon>
        <taxon>Mycobacteriales</taxon>
        <taxon>Fodinicola</taxon>
    </lineage>
</organism>
<proteinExistence type="predicted"/>
<dbReference type="PRINTS" id="PR00455">
    <property type="entry name" value="HTHTETR"/>
</dbReference>
<dbReference type="Pfam" id="PF00440">
    <property type="entry name" value="TetR_N"/>
    <property type="match status" value="1"/>
</dbReference>
<evidence type="ECO:0000256" key="4">
    <source>
        <dbReference type="PROSITE-ProRule" id="PRU00335"/>
    </source>
</evidence>